<evidence type="ECO:0000256" key="14">
    <source>
        <dbReference type="ARBA" id="ARBA00041592"/>
    </source>
</evidence>
<dbReference type="CDD" id="cd00564">
    <property type="entry name" value="TMP_TenI"/>
    <property type="match status" value="1"/>
</dbReference>
<accession>A0A0G3FZ81</accession>
<feature type="binding site" evidence="17">
    <location>
        <position position="38"/>
    </location>
    <ligand>
        <name>8-oxo-dGTP</name>
        <dbReference type="ChEBI" id="CHEBI:77896"/>
    </ligand>
</feature>
<reference evidence="20 21" key="1">
    <citation type="submission" date="2015-04" db="EMBL/GenBank/DDBJ databases">
        <title>Complete Sequence for the Genome of the Thioalkalivibrio versutus D301.</title>
        <authorList>
            <person name="Mu T."/>
            <person name="Zhou J."/>
            <person name="Xu X."/>
        </authorList>
    </citation>
    <scope>NUCLEOTIDE SEQUENCE [LARGE SCALE GENOMIC DNA]</scope>
    <source>
        <strain evidence="20 21">D301</strain>
    </source>
</reference>
<dbReference type="GO" id="GO:0044715">
    <property type="term" value="F:8-oxo-dGDP phosphatase activity"/>
    <property type="evidence" value="ECO:0007669"/>
    <property type="project" value="TreeGrafter"/>
</dbReference>
<evidence type="ECO:0000313" key="21">
    <source>
        <dbReference type="Proteomes" id="UP000064201"/>
    </source>
</evidence>
<dbReference type="InterPro" id="IPR000086">
    <property type="entry name" value="NUDIX_hydrolase_dom"/>
</dbReference>
<dbReference type="GO" id="GO:0046872">
    <property type="term" value="F:metal ion binding"/>
    <property type="evidence" value="ECO:0007669"/>
    <property type="project" value="UniProtKB-KW"/>
</dbReference>
<dbReference type="OrthoDB" id="9810648at2"/>
<evidence type="ECO:0000256" key="11">
    <source>
        <dbReference type="ARBA" id="ARBA00036904"/>
    </source>
</evidence>
<evidence type="ECO:0000313" key="20">
    <source>
        <dbReference type="EMBL" id="AKJ94265.1"/>
    </source>
</evidence>
<keyword evidence="8 18" id="KW-0460">Magnesium</keyword>
<evidence type="ECO:0000256" key="17">
    <source>
        <dbReference type="PIRSR" id="PIRSR603561-1"/>
    </source>
</evidence>
<evidence type="ECO:0000256" key="18">
    <source>
        <dbReference type="PIRSR" id="PIRSR603561-2"/>
    </source>
</evidence>
<comment type="catalytic activity">
    <reaction evidence="10">
        <text>8-oxo-dGTP + H2O = 8-oxo-dGMP + diphosphate + H(+)</text>
        <dbReference type="Rhea" id="RHEA:31575"/>
        <dbReference type="ChEBI" id="CHEBI:15377"/>
        <dbReference type="ChEBI" id="CHEBI:15378"/>
        <dbReference type="ChEBI" id="CHEBI:33019"/>
        <dbReference type="ChEBI" id="CHEBI:63224"/>
        <dbReference type="ChEBI" id="CHEBI:77896"/>
        <dbReference type="EC" id="3.6.1.55"/>
    </reaction>
</comment>
<evidence type="ECO:0000256" key="9">
    <source>
        <dbReference type="ARBA" id="ARBA00023204"/>
    </source>
</evidence>
<dbReference type="PROSITE" id="PS00893">
    <property type="entry name" value="NUDIX_BOX"/>
    <property type="match status" value="1"/>
</dbReference>
<dbReference type="STRING" id="106634.TVD_02240"/>
<dbReference type="NCBIfam" id="NF006530">
    <property type="entry name" value="PRK08999.1"/>
    <property type="match status" value="1"/>
</dbReference>
<dbReference type="PANTHER" id="PTHR47707:SF1">
    <property type="entry name" value="NUDIX HYDROLASE FAMILY PROTEIN"/>
    <property type="match status" value="1"/>
</dbReference>
<evidence type="ECO:0000256" key="3">
    <source>
        <dbReference type="ARBA" id="ARBA00022457"/>
    </source>
</evidence>
<feature type="binding site" evidence="17">
    <location>
        <begin position="44"/>
        <end position="47"/>
    </location>
    <ligand>
        <name>8-oxo-dGTP</name>
        <dbReference type="ChEBI" id="CHEBI:77896"/>
    </ligand>
</feature>
<keyword evidence="4" id="KW-0235">DNA replication</keyword>
<comment type="similarity">
    <text evidence="2">Belongs to the Nudix hydrolase family.</text>
</comment>
<dbReference type="InterPro" id="IPR003561">
    <property type="entry name" value="Mutator_MutT"/>
</dbReference>
<dbReference type="Gene3D" id="3.90.79.10">
    <property type="entry name" value="Nucleoside Triphosphate Pyrophosphohydrolase"/>
    <property type="match status" value="1"/>
</dbReference>
<feature type="binding site" evidence="17">
    <location>
        <position position="33"/>
    </location>
    <ligand>
        <name>8-oxo-dGTP</name>
        <dbReference type="ChEBI" id="CHEBI:77896"/>
    </ligand>
</feature>
<protein>
    <recommendedName>
        <fullName evidence="13">8-oxo-dGTP diphosphatase</fullName>
        <ecNumber evidence="12">3.6.1.55</ecNumber>
    </recommendedName>
    <alternativeName>
        <fullName evidence="16">7,8-dihydro-8-oxoguanine-triphosphatase</fullName>
    </alternativeName>
    <alternativeName>
        <fullName evidence="15">Mutator protein MutT</fullName>
    </alternativeName>
    <alternativeName>
        <fullName evidence="14">dGTP pyrophosphohydrolase</fullName>
    </alternativeName>
</protein>
<name>A0A0G3FZ81_9GAMM</name>
<dbReference type="InterPro" id="IPR015797">
    <property type="entry name" value="NUDIX_hydrolase-like_dom_sf"/>
</dbReference>
<dbReference type="EC" id="3.6.1.55" evidence="12"/>
<keyword evidence="5 18" id="KW-0479">Metal-binding</keyword>
<dbReference type="InterPro" id="IPR020084">
    <property type="entry name" value="NUDIX_hydrolase_CS"/>
</dbReference>
<organism evidence="20 21">
    <name type="scientific">Thioalkalivibrio versutus</name>
    <dbReference type="NCBI Taxonomy" id="106634"/>
    <lineage>
        <taxon>Bacteria</taxon>
        <taxon>Pseudomonadati</taxon>
        <taxon>Pseudomonadota</taxon>
        <taxon>Gammaproteobacteria</taxon>
        <taxon>Chromatiales</taxon>
        <taxon>Ectothiorhodospiraceae</taxon>
        <taxon>Thioalkalivibrio</taxon>
    </lineage>
</organism>
<feature type="binding site" evidence="17">
    <location>
        <position position="129"/>
    </location>
    <ligand>
        <name>8-oxo-dGTP</name>
        <dbReference type="ChEBI" id="CHEBI:77896"/>
    </ligand>
</feature>
<evidence type="ECO:0000256" key="1">
    <source>
        <dbReference type="ARBA" id="ARBA00001946"/>
    </source>
</evidence>
<dbReference type="Proteomes" id="UP000064201">
    <property type="component" value="Chromosome"/>
</dbReference>
<dbReference type="Gene3D" id="3.20.20.70">
    <property type="entry name" value="Aldolase class I"/>
    <property type="match status" value="1"/>
</dbReference>
<evidence type="ECO:0000256" key="13">
    <source>
        <dbReference type="ARBA" id="ARBA00040794"/>
    </source>
</evidence>
<evidence type="ECO:0000256" key="2">
    <source>
        <dbReference type="ARBA" id="ARBA00005582"/>
    </source>
</evidence>
<comment type="catalytic activity">
    <reaction evidence="11">
        <text>8-oxo-GTP + H2O = 8-oxo-GMP + diphosphate + H(+)</text>
        <dbReference type="Rhea" id="RHEA:67616"/>
        <dbReference type="ChEBI" id="CHEBI:15377"/>
        <dbReference type="ChEBI" id="CHEBI:15378"/>
        <dbReference type="ChEBI" id="CHEBI:33019"/>
        <dbReference type="ChEBI" id="CHEBI:143553"/>
        <dbReference type="ChEBI" id="CHEBI:145694"/>
    </reaction>
</comment>
<feature type="domain" description="Nudix hydrolase" evidence="19">
    <location>
        <begin position="11"/>
        <end position="140"/>
    </location>
</feature>
<dbReference type="Pfam" id="PF02581">
    <property type="entry name" value="TMP-TENI"/>
    <property type="match status" value="1"/>
</dbReference>
<dbReference type="AlphaFoldDB" id="A0A0G3FZ81"/>
<dbReference type="InterPro" id="IPR029119">
    <property type="entry name" value="MutY_C"/>
</dbReference>
<evidence type="ECO:0000256" key="4">
    <source>
        <dbReference type="ARBA" id="ARBA00022705"/>
    </source>
</evidence>
<dbReference type="InterPro" id="IPR047127">
    <property type="entry name" value="MutT-like"/>
</dbReference>
<dbReference type="InterPro" id="IPR036206">
    <property type="entry name" value="ThiamineP_synth_sf"/>
</dbReference>
<evidence type="ECO:0000256" key="5">
    <source>
        <dbReference type="ARBA" id="ARBA00022723"/>
    </source>
</evidence>
<evidence type="ECO:0000256" key="10">
    <source>
        <dbReference type="ARBA" id="ARBA00035861"/>
    </source>
</evidence>
<dbReference type="GO" id="GO:0008413">
    <property type="term" value="F:8-oxo-7,8-dihydroguanosine triphosphate pyrophosphatase activity"/>
    <property type="evidence" value="ECO:0007669"/>
    <property type="project" value="InterPro"/>
</dbReference>
<dbReference type="GO" id="GO:0009228">
    <property type="term" value="P:thiamine biosynthetic process"/>
    <property type="evidence" value="ECO:0007669"/>
    <property type="project" value="UniProtKB-KW"/>
</dbReference>
<dbReference type="NCBIfam" id="TIGR00586">
    <property type="entry name" value="mutt"/>
    <property type="match status" value="1"/>
</dbReference>
<evidence type="ECO:0000256" key="12">
    <source>
        <dbReference type="ARBA" id="ARBA00038905"/>
    </source>
</evidence>
<dbReference type="EMBL" id="CP011367">
    <property type="protein sequence ID" value="AKJ94265.1"/>
    <property type="molecule type" value="Genomic_DNA"/>
</dbReference>
<keyword evidence="7" id="KW-0378">Hydrolase</keyword>
<evidence type="ECO:0000256" key="8">
    <source>
        <dbReference type="ARBA" id="ARBA00022842"/>
    </source>
</evidence>
<dbReference type="GO" id="GO:0006260">
    <property type="term" value="P:DNA replication"/>
    <property type="evidence" value="ECO:0007669"/>
    <property type="project" value="UniProtKB-KW"/>
</dbReference>
<keyword evidence="21" id="KW-1185">Reference proteome</keyword>
<feature type="binding site" evidence="18">
    <location>
        <position position="47"/>
    </location>
    <ligand>
        <name>Mg(2+)</name>
        <dbReference type="ChEBI" id="CHEBI:18420"/>
    </ligand>
</feature>
<dbReference type="InterPro" id="IPR022998">
    <property type="entry name" value="ThiamineP_synth_TenI"/>
</dbReference>
<evidence type="ECO:0000256" key="15">
    <source>
        <dbReference type="ARBA" id="ARBA00041979"/>
    </source>
</evidence>
<evidence type="ECO:0000256" key="7">
    <source>
        <dbReference type="ARBA" id="ARBA00022801"/>
    </source>
</evidence>
<dbReference type="GO" id="GO:0035539">
    <property type="term" value="F:8-oxo-7,8-dihydrodeoxyguanosine triphosphate pyrophosphatase activity"/>
    <property type="evidence" value="ECO:0007669"/>
    <property type="project" value="UniProtKB-EC"/>
</dbReference>
<dbReference type="PROSITE" id="PS51462">
    <property type="entry name" value="NUDIX"/>
    <property type="match status" value="1"/>
</dbReference>
<keyword evidence="3" id="KW-0515">Mutator protein</keyword>
<proteinExistence type="inferred from homology"/>
<dbReference type="SUPFAM" id="SSF55811">
    <property type="entry name" value="Nudix"/>
    <property type="match status" value="1"/>
</dbReference>
<dbReference type="InterPro" id="IPR013785">
    <property type="entry name" value="Aldolase_TIM"/>
</dbReference>
<keyword evidence="9" id="KW-0234">DNA repair</keyword>
<dbReference type="PATRIC" id="fig|106634.4.peg.455"/>
<dbReference type="Pfam" id="PF14815">
    <property type="entry name" value="NUDIX_4"/>
    <property type="match status" value="1"/>
</dbReference>
<dbReference type="SUPFAM" id="SSF51391">
    <property type="entry name" value="Thiamin phosphate synthase"/>
    <property type="match status" value="1"/>
</dbReference>
<comment type="cofactor">
    <cofactor evidence="1 18">
        <name>Mg(2+)</name>
        <dbReference type="ChEBI" id="CHEBI:18420"/>
    </cofactor>
</comment>
<dbReference type="GO" id="GO:0044716">
    <property type="term" value="F:8-oxo-GDP phosphatase activity"/>
    <property type="evidence" value="ECO:0007669"/>
    <property type="project" value="TreeGrafter"/>
</dbReference>
<dbReference type="RefSeq" id="WP_047250712.1">
    <property type="nucleotide sequence ID" value="NZ_CP011367.1"/>
</dbReference>
<dbReference type="InterPro" id="IPR020476">
    <property type="entry name" value="Nudix_hydrolase"/>
</dbReference>
<feature type="binding site" evidence="18">
    <location>
        <position position="67"/>
    </location>
    <ligand>
        <name>Mg(2+)</name>
        <dbReference type="ChEBI" id="CHEBI:18420"/>
    </ligand>
</feature>
<sequence length="324" mass="34367">MPNTGPEPASSPPVEVAIGLIRDNQGRVLVTRRKDAQHLAGLWEFPGGKIESGEPPTVALQRELDEELGVGVDSAVQCLTIDHDYGALAVRLHVFRVTAWSGAPHGREAQPMEWRAPLDLDPADFPAANRPMLNVLRLPERYLITPSPDDAAQAAAIADQVTQALRAGQADMVQVRAPDLGRVDYCEFLAAITGPADALGIPVLANAPPDWLADFPRVGLHLPERRWRALDARPASAGWVAASVHDRAGLERTAALGLDFVVLGPVQATATHPGAEALGWGRFADWVRGAALPVYALGGMSVVSLPRARAAGAQGIAAIRGLLD</sequence>
<keyword evidence="6" id="KW-0227">DNA damage</keyword>
<dbReference type="KEGG" id="tvr:TVD_02240"/>
<dbReference type="PANTHER" id="PTHR47707">
    <property type="entry name" value="8-OXO-DGTP DIPHOSPHATASE"/>
    <property type="match status" value="1"/>
</dbReference>
<dbReference type="GO" id="GO:0006281">
    <property type="term" value="P:DNA repair"/>
    <property type="evidence" value="ECO:0007669"/>
    <property type="project" value="UniProtKB-KW"/>
</dbReference>
<dbReference type="PRINTS" id="PR00502">
    <property type="entry name" value="NUDIXFAMILY"/>
</dbReference>
<evidence type="ECO:0000259" key="19">
    <source>
        <dbReference type="PROSITE" id="PS51462"/>
    </source>
</evidence>
<gene>
    <name evidence="20" type="ORF">TVD_02240</name>
</gene>
<evidence type="ECO:0000256" key="16">
    <source>
        <dbReference type="ARBA" id="ARBA00042798"/>
    </source>
</evidence>
<evidence type="ECO:0000256" key="6">
    <source>
        <dbReference type="ARBA" id="ARBA00022763"/>
    </source>
</evidence>
<dbReference type="CDD" id="cd03425">
    <property type="entry name" value="NUDIX_MutT_NudA_like"/>
    <property type="match status" value="1"/>
</dbReference>